<dbReference type="EMBL" id="LAZR01070315">
    <property type="protein sequence ID" value="KKK42643.1"/>
    <property type="molecule type" value="Genomic_DNA"/>
</dbReference>
<accession>A0A0F8VDQ2</accession>
<protein>
    <submittedName>
        <fullName evidence="1">Uncharacterized protein</fullName>
    </submittedName>
</protein>
<sequence length="60" mass="7101">MSLRWRSNGDLLCAAKTLDEPNDTYIDDRLHYKLSVELKVVIPRDDEPRSGVWNWVEKKQ</sequence>
<gene>
    <name evidence="1" type="ORF">LCGC14_3169830</name>
</gene>
<comment type="caution">
    <text evidence="1">The sequence shown here is derived from an EMBL/GenBank/DDBJ whole genome shotgun (WGS) entry which is preliminary data.</text>
</comment>
<organism evidence="1">
    <name type="scientific">marine sediment metagenome</name>
    <dbReference type="NCBI Taxonomy" id="412755"/>
    <lineage>
        <taxon>unclassified sequences</taxon>
        <taxon>metagenomes</taxon>
        <taxon>ecological metagenomes</taxon>
    </lineage>
</organism>
<reference evidence="1" key="1">
    <citation type="journal article" date="2015" name="Nature">
        <title>Complex archaea that bridge the gap between prokaryotes and eukaryotes.</title>
        <authorList>
            <person name="Spang A."/>
            <person name="Saw J.H."/>
            <person name="Jorgensen S.L."/>
            <person name="Zaremba-Niedzwiedzka K."/>
            <person name="Martijn J."/>
            <person name="Lind A.E."/>
            <person name="van Eijk R."/>
            <person name="Schleper C."/>
            <person name="Guy L."/>
            <person name="Ettema T.J."/>
        </authorList>
    </citation>
    <scope>NUCLEOTIDE SEQUENCE</scope>
</reference>
<proteinExistence type="predicted"/>
<dbReference type="AlphaFoldDB" id="A0A0F8VDQ2"/>
<name>A0A0F8VDQ2_9ZZZZ</name>
<evidence type="ECO:0000313" key="1">
    <source>
        <dbReference type="EMBL" id="KKK42643.1"/>
    </source>
</evidence>